<feature type="transmembrane region" description="Helical" evidence="1">
    <location>
        <begin position="89"/>
        <end position="108"/>
    </location>
</feature>
<dbReference type="InterPro" id="IPR057181">
    <property type="entry name" value="DUF7859"/>
</dbReference>
<dbReference type="KEGG" id="nag:AArcMg_3543"/>
<keyword evidence="3" id="KW-1185">Reference proteome</keyword>
<name>A0A346PVH1_9EURY</name>
<organism evidence="2 3">
    <name type="scientific">Natrarchaeobaculum sulfurireducens</name>
    <dbReference type="NCBI Taxonomy" id="2044521"/>
    <lineage>
        <taxon>Archaea</taxon>
        <taxon>Methanobacteriati</taxon>
        <taxon>Methanobacteriota</taxon>
        <taxon>Stenosarchaea group</taxon>
        <taxon>Halobacteria</taxon>
        <taxon>Halobacteriales</taxon>
        <taxon>Natrialbaceae</taxon>
        <taxon>Natrarchaeobaculum</taxon>
    </lineage>
</organism>
<keyword evidence="1" id="KW-0472">Membrane</keyword>
<evidence type="ECO:0000313" key="2">
    <source>
        <dbReference type="EMBL" id="AXR83516.1"/>
    </source>
</evidence>
<dbReference type="Pfam" id="PF25258">
    <property type="entry name" value="DUF7859"/>
    <property type="match status" value="1"/>
</dbReference>
<dbReference type="Proteomes" id="UP000258613">
    <property type="component" value="Chromosome"/>
</dbReference>
<dbReference type="AlphaFoldDB" id="A0A346PVH1"/>
<protein>
    <submittedName>
        <fullName evidence="2">Uncharacterized protein</fullName>
    </submittedName>
</protein>
<dbReference type="EMBL" id="CP027033">
    <property type="protein sequence ID" value="AXR83516.1"/>
    <property type="molecule type" value="Genomic_DNA"/>
</dbReference>
<reference evidence="3" key="1">
    <citation type="submission" date="2018-02" db="EMBL/GenBank/DDBJ databases">
        <title>Phenotypic and genomic properties of facultatively anaerobic sulfur-reducing natronoarchaea from hypersaline soda lakes.</title>
        <authorList>
            <person name="Sorokin D.Y."/>
            <person name="Kublanov I.V."/>
            <person name="Roman P."/>
            <person name="Sinninghe Damste J.S."/>
            <person name="Golyshin P.N."/>
            <person name="Rojo D."/>
            <person name="Ciordia S."/>
            <person name="Mena M.D.C."/>
            <person name="Ferrer M."/>
            <person name="Messina E."/>
            <person name="Smedile F."/>
            <person name="La Spada G."/>
            <person name="La Cono V."/>
            <person name="Yakimov M.M."/>
        </authorList>
    </citation>
    <scope>NUCLEOTIDE SEQUENCE [LARGE SCALE GENOMIC DNA]</scope>
    <source>
        <strain evidence="3">AArc-Mg</strain>
    </source>
</reference>
<sequence length="123" mass="14212">MGWNRTGGCRYPARPAFETQFRVHVVGHYIQRKLKHGFHLPESSVSERWATGGRSAASIRCGRSATSKRFWTLVGYRLRMLEFLPDDPVIIAIVLILLSLIFFTYLLLRRTILEFRDGMRGGR</sequence>
<evidence type="ECO:0000313" key="3">
    <source>
        <dbReference type="Proteomes" id="UP000258613"/>
    </source>
</evidence>
<keyword evidence="1" id="KW-1133">Transmembrane helix</keyword>
<keyword evidence="1" id="KW-0812">Transmembrane</keyword>
<evidence type="ECO:0000256" key="1">
    <source>
        <dbReference type="SAM" id="Phobius"/>
    </source>
</evidence>
<proteinExistence type="predicted"/>
<accession>A0A346PVH1</accession>
<gene>
    <name evidence="2" type="ORF">AArcMg_3543</name>
</gene>